<gene>
    <name evidence="3" type="ORF">CUJ83_11180</name>
</gene>
<dbReference type="CDD" id="cd00757">
    <property type="entry name" value="ThiF_MoeB_HesA_family"/>
    <property type="match status" value="1"/>
</dbReference>
<evidence type="ECO:0000313" key="4">
    <source>
        <dbReference type="Proteomes" id="UP001320159"/>
    </source>
</evidence>
<organism evidence="3 4">
    <name type="scientific">Methanooceanicella nereidis</name>
    <dbReference type="NCBI Taxonomy" id="2052831"/>
    <lineage>
        <taxon>Archaea</taxon>
        <taxon>Methanobacteriati</taxon>
        <taxon>Methanobacteriota</taxon>
        <taxon>Stenosarchaea group</taxon>
        <taxon>Methanomicrobia</taxon>
        <taxon>Methanocellales</taxon>
        <taxon>Methanocellaceae</taxon>
        <taxon>Methanooceanicella</taxon>
    </lineage>
</organism>
<dbReference type="PANTHER" id="PTHR10953">
    <property type="entry name" value="UBIQUITIN-ACTIVATING ENZYME E1"/>
    <property type="match status" value="1"/>
</dbReference>
<keyword evidence="3" id="KW-0808">Transferase</keyword>
<dbReference type="PANTHER" id="PTHR10953:SF102">
    <property type="entry name" value="ADENYLYLTRANSFERASE AND SULFURTRANSFERASE MOCS3"/>
    <property type="match status" value="1"/>
</dbReference>
<proteinExistence type="inferred from homology"/>
<dbReference type="Pfam" id="PF00899">
    <property type="entry name" value="ThiF"/>
    <property type="match status" value="1"/>
</dbReference>
<evidence type="ECO:0000259" key="2">
    <source>
        <dbReference type="Pfam" id="PF00899"/>
    </source>
</evidence>
<keyword evidence="3" id="KW-0548">Nucleotidyltransferase</keyword>
<dbReference type="FunFam" id="3.40.50.720:FF:000080">
    <property type="entry name" value="Thiazole biosynthesis adenylyltransferase ThiF"/>
    <property type="match status" value="1"/>
</dbReference>
<dbReference type="InterPro" id="IPR045886">
    <property type="entry name" value="ThiF/MoeB/HesA"/>
</dbReference>
<sequence length="247" mass="27222">MQAGELSGKEIKRYDRQIIMRGFGEEGQKKLKNTKVFVAGCGGLGSPIAEYMAVAGFGNIVIADMDTVDLSNLNRQILHWEKDVGVSKVVSGHEKLTQMNRDINIEAFNGRIDENNVYDLTRDCDIIMDAMDNFETRYLLNRASIEHDIPLIYASVWGMEGRLTTIIPGSTPCIECIFPKAPPNEIFPILGATAGVIGALQVTEAVKVILGIGEPLAGRLLVYDGEYMEFHELKICKNPVCPVCGKK</sequence>
<dbReference type="RefSeq" id="WP_230742418.1">
    <property type="nucleotide sequence ID" value="NZ_PGCK01000009.1"/>
</dbReference>
<dbReference type="GO" id="GO:0016779">
    <property type="term" value="F:nucleotidyltransferase activity"/>
    <property type="evidence" value="ECO:0007669"/>
    <property type="project" value="UniProtKB-KW"/>
</dbReference>
<comment type="caution">
    <text evidence="3">The sequence shown here is derived from an EMBL/GenBank/DDBJ whole genome shotgun (WGS) entry which is preliminary data.</text>
</comment>
<protein>
    <submittedName>
        <fullName evidence="3">Adenylyltransferase</fullName>
    </submittedName>
</protein>
<evidence type="ECO:0000256" key="1">
    <source>
        <dbReference type="ARBA" id="ARBA00009919"/>
    </source>
</evidence>
<dbReference type="AlphaFoldDB" id="A0AAP2RDE8"/>
<dbReference type="GO" id="GO:0005737">
    <property type="term" value="C:cytoplasm"/>
    <property type="evidence" value="ECO:0007669"/>
    <property type="project" value="TreeGrafter"/>
</dbReference>
<comment type="similarity">
    <text evidence="1">Belongs to the HesA/MoeB/ThiF family.</text>
</comment>
<dbReference type="EMBL" id="PGCK01000009">
    <property type="protein sequence ID" value="MCD1295561.1"/>
    <property type="molecule type" value="Genomic_DNA"/>
</dbReference>
<evidence type="ECO:0000313" key="3">
    <source>
        <dbReference type="EMBL" id="MCD1295561.1"/>
    </source>
</evidence>
<dbReference type="SUPFAM" id="SSF69572">
    <property type="entry name" value="Activating enzymes of the ubiquitin-like proteins"/>
    <property type="match status" value="1"/>
</dbReference>
<dbReference type="Gene3D" id="3.40.50.720">
    <property type="entry name" value="NAD(P)-binding Rossmann-like Domain"/>
    <property type="match status" value="1"/>
</dbReference>
<name>A0AAP2RDE8_9EURY</name>
<accession>A0AAP2RDE8</accession>
<dbReference type="InterPro" id="IPR035985">
    <property type="entry name" value="Ubiquitin-activating_enz"/>
</dbReference>
<dbReference type="InterPro" id="IPR000594">
    <property type="entry name" value="ThiF_NAD_FAD-bd"/>
</dbReference>
<reference evidence="3 4" key="1">
    <citation type="submission" date="2017-11" db="EMBL/GenBank/DDBJ databases">
        <title>Isolation and Characterization of Family Methanocellaceae Species from Potential Methane Hydrate Area Offshore Southwestern Taiwan.</title>
        <authorList>
            <person name="Zhang W.-L."/>
            <person name="Chen W.-C."/>
            <person name="Lai M.-C."/>
            <person name="Chen S.-C."/>
        </authorList>
    </citation>
    <scope>NUCLEOTIDE SEQUENCE [LARGE SCALE GENOMIC DNA]</scope>
    <source>
        <strain evidence="3 4">CWC-04</strain>
    </source>
</reference>
<dbReference type="Proteomes" id="UP001320159">
    <property type="component" value="Unassembled WGS sequence"/>
</dbReference>
<feature type="domain" description="THIF-type NAD/FAD binding fold" evidence="2">
    <location>
        <begin position="14"/>
        <end position="243"/>
    </location>
</feature>
<keyword evidence="4" id="KW-1185">Reference proteome</keyword>
<dbReference type="GO" id="GO:0004792">
    <property type="term" value="F:thiosulfate-cyanide sulfurtransferase activity"/>
    <property type="evidence" value="ECO:0007669"/>
    <property type="project" value="TreeGrafter"/>
</dbReference>
<dbReference type="GO" id="GO:0008641">
    <property type="term" value="F:ubiquitin-like modifier activating enzyme activity"/>
    <property type="evidence" value="ECO:0007669"/>
    <property type="project" value="InterPro"/>
</dbReference>